<feature type="domain" description="Endonuclease/exonuclease/phosphatase" evidence="2">
    <location>
        <begin position="705"/>
        <end position="1010"/>
    </location>
</feature>
<feature type="compositionally biased region" description="Basic and acidic residues" evidence="1">
    <location>
        <begin position="32"/>
        <end position="41"/>
    </location>
</feature>
<evidence type="ECO:0000313" key="3">
    <source>
        <dbReference type="EMBL" id="GFN85747.1"/>
    </source>
</evidence>
<keyword evidence="4" id="KW-1185">Reference proteome</keyword>
<dbReference type="InterPro" id="IPR036691">
    <property type="entry name" value="Endo/exonu/phosph_ase_sf"/>
</dbReference>
<evidence type="ECO:0000256" key="1">
    <source>
        <dbReference type="SAM" id="MobiDB-lite"/>
    </source>
</evidence>
<name>A0AAV3YU35_9GAST</name>
<feature type="compositionally biased region" description="Basic residues" evidence="1">
    <location>
        <begin position="69"/>
        <end position="83"/>
    </location>
</feature>
<proteinExistence type="predicted"/>
<dbReference type="Proteomes" id="UP000735302">
    <property type="component" value="Unassembled WGS sequence"/>
</dbReference>
<feature type="compositionally biased region" description="Low complexity" evidence="1">
    <location>
        <begin position="131"/>
        <end position="148"/>
    </location>
</feature>
<feature type="compositionally biased region" description="Low complexity" evidence="1">
    <location>
        <begin position="532"/>
        <end position="541"/>
    </location>
</feature>
<feature type="region of interest" description="Disordered" evidence="1">
    <location>
        <begin position="489"/>
        <end position="662"/>
    </location>
</feature>
<dbReference type="EMBL" id="BLXT01001455">
    <property type="protein sequence ID" value="GFN85747.1"/>
    <property type="molecule type" value="Genomic_DNA"/>
</dbReference>
<dbReference type="InterPro" id="IPR050410">
    <property type="entry name" value="CCR4/nocturin_mRNA_transcr"/>
</dbReference>
<dbReference type="InterPro" id="IPR005135">
    <property type="entry name" value="Endo/exonuclease/phosphatase"/>
</dbReference>
<feature type="region of interest" description="Disordered" evidence="1">
    <location>
        <begin position="1"/>
        <end position="381"/>
    </location>
</feature>
<feature type="compositionally biased region" description="Basic and acidic residues" evidence="1">
    <location>
        <begin position="206"/>
        <end position="244"/>
    </location>
</feature>
<feature type="compositionally biased region" description="Basic and acidic residues" evidence="1">
    <location>
        <begin position="253"/>
        <end position="284"/>
    </location>
</feature>
<dbReference type="Pfam" id="PF03372">
    <property type="entry name" value="Exo_endo_phos"/>
    <property type="match status" value="1"/>
</dbReference>
<feature type="compositionally biased region" description="Acidic residues" evidence="1">
    <location>
        <begin position="302"/>
        <end position="322"/>
    </location>
</feature>
<feature type="compositionally biased region" description="Low complexity" evidence="1">
    <location>
        <begin position="403"/>
        <end position="418"/>
    </location>
</feature>
<dbReference type="AlphaFoldDB" id="A0AAV3YU35"/>
<dbReference type="GO" id="GO:0000175">
    <property type="term" value="F:3'-5'-RNA exonuclease activity"/>
    <property type="evidence" value="ECO:0007669"/>
    <property type="project" value="TreeGrafter"/>
</dbReference>
<comment type="caution">
    <text evidence="3">The sequence shown here is derived from an EMBL/GenBank/DDBJ whole genome shotgun (WGS) entry which is preliminary data.</text>
</comment>
<protein>
    <submittedName>
        <fullName evidence="3">Glucose-repressible alcohol dehydrogenase transcriptional effector</fullName>
    </submittedName>
</protein>
<reference evidence="3 4" key="1">
    <citation type="journal article" date="2021" name="Elife">
        <title>Chloroplast acquisition without the gene transfer in kleptoplastic sea slugs, Plakobranchus ocellatus.</title>
        <authorList>
            <person name="Maeda T."/>
            <person name="Takahashi S."/>
            <person name="Yoshida T."/>
            <person name="Shimamura S."/>
            <person name="Takaki Y."/>
            <person name="Nagai Y."/>
            <person name="Toyoda A."/>
            <person name="Suzuki Y."/>
            <person name="Arimoto A."/>
            <person name="Ishii H."/>
            <person name="Satoh N."/>
            <person name="Nishiyama T."/>
            <person name="Hasebe M."/>
            <person name="Maruyama T."/>
            <person name="Minagawa J."/>
            <person name="Obokata J."/>
            <person name="Shigenobu S."/>
        </authorList>
    </citation>
    <scope>NUCLEOTIDE SEQUENCE [LARGE SCALE GENOMIC DNA]</scope>
</reference>
<dbReference type="PANTHER" id="PTHR12121">
    <property type="entry name" value="CARBON CATABOLITE REPRESSOR PROTEIN 4"/>
    <property type="match status" value="1"/>
</dbReference>
<evidence type="ECO:0000313" key="4">
    <source>
        <dbReference type="Proteomes" id="UP000735302"/>
    </source>
</evidence>
<feature type="compositionally biased region" description="Basic and acidic residues" evidence="1">
    <location>
        <begin position="105"/>
        <end position="119"/>
    </location>
</feature>
<gene>
    <name evidence="3" type="ORF">PoB_001225300</name>
</gene>
<evidence type="ECO:0000259" key="2">
    <source>
        <dbReference type="Pfam" id="PF03372"/>
    </source>
</evidence>
<feature type="compositionally biased region" description="Acidic residues" evidence="1">
    <location>
        <begin position="89"/>
        <end position="104"/>
    </location>
</feature>
<feature type="compositionally biased region" description="Low complexity" evidence="1">
    <location>
        <begin position="489"/>
        <end position="506"/>
    </location>
</feature>
<sequence>MPRVTRRSVAAQEESTSEENSRSTSRGRRSGAKKEEPKTEDVAIGEPQDITPKRGGRQAKAKEPETKTPPKRGRGRSSARGRSQKGDVAENEEEGDAEEEEEKKEEEKVEEEKEEEKPQGRGARSKGRGRGASTAKSEASTSRSTSRSTRGRATKEEEGEEEKIEEEVASETPEAEKGRGSRSRGRSKAETTPSPRTGRSSRRGRSAAEEKEEVEKSQEAENKEETSVKEAEKEVKTPSKEVSGKTKSSPKAGETKKGSPVKAKEREQEAPPEEVKDSPVKGKEEEQETPPTEIKQSKESPPEEEEENKDQEAKVEEEEAMDTGDLGVSVPPSEQKKESPQQSKNATPSKKRKLEEEEEEIAAKKAKTGETATSSESELSGFVVINKNDVPAADSKEVLECVPKSSEPTKPESSSASEMETEPCDSALIVPPAAVGEPVIVPLTEAELAKQYTKVHIDRDEASSTLVEVGSEGTADITAMSVRSLDVSDAVSMDSTSTVDDTSGQVVPPPFTGVQLPTDKVGGSSSKSNDEVTSSVTTSAPPAAPPVNQSPVPQKEADNVPSQQNSTPAVAEPPPVHQNSVEHESQQVNNIEVPVQSQPPAPPAVMEVASTPAQPRPVAASTPVAATGQHTPQINRNGTDELPSQNGSTQNTSPVKQTPSADIANYVPSSTSIDCRKFLLNPAFPLELMDPAFCFSVVSYNILAECHWKRGNYSYTQPQYLELGYRHALMLKELDYLDGDIVCMQEVEPKYYKDTLLPAMTERGYSGWFVKRTKDYFDEGEATFVKNSRFSVKLSEGVSLKDLAYKEVDESGLSSEVSSAVKQYLDRADVLLLTQLECLKTGKTLTIANIHVVFAPPAPDVQCIQVACAIKQLVSKAGSDMNPHIICGDFNSNPTSAGYQLAKDGYLSDDHIRSLQAVEALTNSDSSSRSLIHHMWRAFQHTSSNLKSAYEVAMGKEPPVTTFTSNQHKCLDYVFFSSASLDPVGVLETLDTVVVDKTGGLPSAGIPSDHLSLKAVFRIK</sequence>
<dbReference type="SUPFAM" id="SSF56219">
    <property type="entry name" value="DNase I-like"/>
    <property type="match status" value="1"/>
</dbReference>
<feature type="compositionally biased region" description="Acidic residues" evidence="1">
    <location>
        <begin position="157"/>
        <end position="169"/>
    </location>
</feature>
<accession>A0AAV3YU35</accession>
<feature type="compositionally biased region" description="Polar residues" evidence="1">
    <location>
        <begin position="628"/>
        <end position="660"/>
    </location>
</feature>
<dbReference type="Gene3D" id="3.60.10.10">
    <property type="entry name" value="Endonuclease/exonuclease/phosphatase"/>
    <property type="match status" value="1"/>
</dbReference>
<feature type="region of interest" description="Disordered" evidence="1">
    <location>
        <begin position="397"/>
        <end position="425"/>
    </location>
</feature>
<dbReference type="PANTHER" id="PTHR12121:SF98">
    <property type="entry name" value="ENDONUCLEASE_EXONUCLEASE_PHOSPHATASE DOMAIN-CONTAINING PROTEIN"/>
    <property type="match status" value="1"/>
</dbReference>
<organism evidence="3 4">
    <name type="scientific">Plakobranchus ocellatus</name>
    <dbReference type="NCBI Taxonomy" id="259542"/>
    <lineage>
        <taxon>Eukaryota</taxon>
        <taxon>Metazoa</taxon>
        <taxon>Spiralia</taxon>
        <taxon>Lophotrochozoa</taxon>
        <taxon>Mollusca</taxon>
        <taxon>Gastropoda</taxon>
        <taxon>Heterobranchia</taxon>
        <taxon>Euthyneura</taxon>
        <taxon>Panpulmonata</taxon>
        <taxon>Sacoglossa</taxon>
        <taxon>Placobranchoidea</taxon>
        <taxon>Plakobranchidae</taxon>
        <taxon>Plakobranchus</taxon>
    </lineage>
</organism>